<feature type="compositionally biased region" description="Basic and acidic residues" evidence="1">
    <location>
        <begin position="451"/>
        <end position="463"/>
    </location>
</feature>
<dbReference type="Gene3D" id="1.25.40.10">
    <property type="entry name" value="Tetratricopeptide repeat domain"/>
    <property type="match status" value="1"/>
</dbReference>
<comment type="caution">
    <text evidence="2">The sequence shown here is derived from an EMBL/GenBank/DDBJ whole genome shotgun (WGS) entry which is preliminary data.</text>
</comment>
<accession>A0AAD1U5N4</accession>
<evidence type="ECO:0000256" key="1">
    <source>
        <dbReference type="SAM" id="MobiDB-lite"/>
    </source>
</evidence>
<evidence type="ECO:0000313" key="2">
    <source>
        <dbReference type="EMBL" id="CAI2362373.1"/>
    </source>
</evidence>
<evidence type="ECO:0000313" key="3">
    <source>
        <dbReference type="Proteomes" id="UP001295684"/>
    </source>
</evidence>
<organism evidence="2 3">
    <name type="scientific">Euplotes crassus</name>
    <dbReference type="NCBI Taxonomy" id="5936"/>
    <lineage>
        <taxon>Eukaryota</taxon>
        <taxon>Sar</taxon>
        <taxon>Alveolata</taxon>
        <taxon>Ciliophora</taxon>
        <taxon>Intramacronucleata</taxon>
        <taxon>Spirotrichea</taxon>
        <taxon>Hypotrichia</taxon>
        <taxon>Euplotida</taxon>
        <taxon>Euplotidae</taxon>
        <taxon>Moneuplotes</taxon>
    </lineage>
</organism>
<feature type="region of interest" description="Disordered" evidence="1">
    <location>
        <begin position="325"/>
        <end position="358"/>
    </location>
</feature>
<reference evidence="2" key="1">
    <citation type="submission" date="2023-07" db="EMBL/GenBank/DDBJ databases">
        <authorList>
            <consortium name="AG Swart"/>
            <person name="Singh M."/>
            <person name="Singh A."/>
            <person name="Seah K."/>
            <person name="Emmerich C."/>
        </authorList>
    </citation>
    <scope>NUCLEOTIDE SEQUENCE</scope>
    <source>
        <strain evidence="2">DP1</strain>
    </source>
</reference>
<protein>
    <submittedName>
        <fullName evidence="2">Uncharacterized protein</fullName>
    </submittedName>
</protein>
<dbReference type="EMBL" id="CAMPGE010003538">
    <property type="protein sequence ID" value="CAI2362373.1"/>
    <property type="molecule type" value="Genomic_DNA"/>
</dbReference>
<sequence length="1336" mass="156243">MLIKRRTKDNIFPHMRKKNKTVNKNRVESFPRHPESFNETAHKLNIVKTIREDWKNLNEKYGQHSSHTRRLLKYYVEKSCDTSLELLKMDEKELALSMLKNTEEDLNSTDVEFSYYKYKVNYNIAHICNMCNRTKSCIKYLTRAQLCAEQCNSSSNDKLHFYVSSSRMQEIFYNRAKAYLSIYKYQEALEDIQASIGLAHKSCEENTEICSKLIEEQESDSKFQDRRLVDSDTAREAMKVANKQWESSIAFLVSAIWTKSEIFEARGMRDESVTNYETLLNYLDSKLTSENHDSLQVTMTKNRLMQLLDPNPEISKTFVVIKPKSKKKLLKRPKSSAKKKSIKLSATKRSSARARPRPTNKALICPEFIAKLRHRNNTREESEFYERLIEEIVNRAPFRMNLNEYILYIKDHLYVPDYEISEAARTKKSSSKTTGSNRFKPSQGLESSVDFGRDSETLTPLKTDERIHEKIEERIEEKTEQRSIHTPIQEQNFKQIYQGGYRDVDQEILYRLVCGLAQTENSEFDGDDGRYETIKILLHNISLKNRQPKEFTYEASELFPDLGGEWMSYNETEIKNALKSRLGRLSGHIDIDFTNTDAIIKGTGSPKSDCNEGELVFLNMNEKPSEKKDFSEVLKSFDKDMEEQKKAKLMKKVTFQEKTKGPKFNLNKNKANKIDELSSESYEGSEESEETEFIRGEGKAGFKEFKPNAILTDEDLRVKEKVRDAGYKVPKYDIIKDYKNMQSHFLDDEGLKFEENKKIAKYARFFMKASNYTPAQAASLFQCRYKLKLLRENKRRKEAMEGAIIGFFVRKYYCHFKCKKDDPDSTNNFYIKYLLKRSLKEDKIIIFAKDFTLQKEKSLTINSADLPEDDNDIIDCCKAWIQVKVIGPDDYILLLSEEGVPEPEPLKLVESTPPQLMLPKSPQVLKMEQKENTGGETTRFVNVQSEELKEVHTTNAALSKMYSSGVVNLTLEGDDEGTLHNNFERLDETPKMMKHILTQSDKEYKSILFIQAMIRAYLRFGRKRIATKRRLAGHQNRRDVNIRALRKVQKLVRRFLMRRSQEYKNNYQVPLENYILTKGKRMDDCNFYIFKVFCGAQMKDGNKRTLLKFYANQKPGNNKLNFSYLLPKYSLNKQSLIKVCSLMIEYCLFIDDGGSLRLDSDIYKTHCTKLLQENEIEFMNQNPQRVGQMPSLRSQIQAVTYAQKMIRGFLARKNKPKNKISKSIVYQSCMRISGSLFLVKLMEMKVKESQKHYFLYVQSKGAHRSADEHKQFEFEAGNMKDYELSKDNLDILFKQFTKIDLLDDDDLEIDWDGFISRMQQREEFEQEFKFVEMDSC</sequence>
<dbReference type="Proteomes" id="UP001295684">
    <property type="component" value="Unassembled WGS sequence"/>
</dbReference>
<dbReference type="InterPro" id="IPR011990">
    <property type="entry name" value="TPR-like_helical_dom_sf"/>
</dbReference>
<gene>
    <name evidence="2" type="ORF">ECRASSUSDP1_LOCUS3695</name>
</gene>
<dbReference type="PROSITE" id="PS50096">
    <property type="entry name" value="IQ"/>
    <property type="match status" value="1"/>
</dbReference>
<feature type="compositionally biased region" description="Polar residues" evidence="1">
    <location>
        <begin position="435"/>
        <end position="446"/>
    </location>
</feature>
<name>A0AAD1U5N4_EUPCR</name>
<feature type="region of interest" description="Disordered" evidence="1">
    <location>
        <begin position="424"/>
        <end position="463"/>
    </location>
</feature>
<proteinExistence type="predicted"/>
<feature type="compositionally biased region" description="Basic residues" evidence="1">
    <location>
        <begin position="325"/>
        <end position="342"/>
    </location>
</feature>
<keyword evidence="3" id="KW-1185">Reference proteome</keyword>